<dbReference type="AlphaFoldDB" id="A0A1A8WGQ3"/>
<evidence type="ECO:0000313" key="1">
    <source>
        <dbReference type="EMBL" id="SBS92145.1"/>
    </source>
</evidence>
<proteinExistence type="predicted"/>
<dbReference type="EMBL" id="FLQU01001236">
    <property type="protein sequence ID" value="SBS92145.1"/>
    <property type="molecule type" value="Genomic_DNA"/>
</dbReference>
<dbReference type="Proteomes" id="UP000078560">
    <property type="component" value="Unassembled WGS sequence"/>
</dbReference>
<organism evidence="1 2">
    <name type="scientific">Plasmodium ovale curtisi</name>
    <dbReference type="NCBI Taxonomy" id="864141"/>
    <lineage>
        <taxon>Eukaryota</taxon>
        <taxon>Sar</taxon>
        <taxon>Alveolata</taxon>
        <taxon>Apicomplexa</taxon>
        <taxon>Aconoidasida</taxon>
        <taxon>Haemosporida</taxon>
        <taxon>Plasmodiidae</taxon>
        <taxon>Plasmodium</taxon>
        <taxon>Plasmodium (Plasmodium)</taxon>
    </lineage>
</organism>
<reference evidence="2" key="1">
    <citation type="submission" date="2016-05" db="EMBL/GenBank/DDBJ databases">
        <authorList>
            <person name="Naeem Raeece"/>
        </authorList>
    </citation>
    <scope>NUCLEOTIDE SEQUENCE [LARGE SCALE GENOMIC DNA]</scope>
</reference>
<evidence type="ECO:0000313" key="2">
    <source>
        <dbReference type="Proteomes" id="UP000078560"/>
    </source>
</evidence>
<accession>A0A1A8WGQ3</accession>
<dbReference type="Pfam" id="PF05795">
    <property type="entry name" value="Plasmodium_Vir"/>
    <property type="match status" value="1"/>
</dbReference>
<name>A0A1A8WGQ3_PLAOA</name>
<sequence length="349" mass="40751">MRLSDQDEIYDSFEQYRHNYDLYEDIKSKVVGDLYNSFPNGVIPENTKDRHLFVMDCLRIKKYLTIFDDKLHCQNKNCCSYINYMLNKTVRTYEKPHESIFEYYISYINHDSNNKLKNLCESKINHIKEDKYKKTDKLYSIYYLYNLFISNKRGEPLCYRAKSSANTYDNIKTIYTNLDDAAFCKALKDFKNVFEANVDITTGKCHSETPKKLSYPDSCNNLLEESIKITPSSRQELRGLEAQEKPGGQSYPQAGNHMGQILDESITSPSTLDSTLPITLLSSGVSALLILLSFYKFTPLGQFLKNRIQKFKGITKKMDEEEYEMHQHSSKYHYENLEYNGYNIAYNSS</sequence>
<protein>
    <submittedName>
        <fullName evidence="1">PIR Superfamily Protein</fullName>
    </submittedName>
</protein>
<gene>
    <name evidence="1" type="ORF">POVCU2_0072380</name>
</gene>
<dbReference type="InterPro" id="IPR008780">
    <property type="entry name" value="Plasmodium_Vir"/>
</dbReference>